<reference evidence="1 2" key="1">
    <citation type="submission" date="2022-12" db="EMBL/GenBank/DDBJ databases">
        <title>Two new species, Stenotrophomonas aracearum and Stenotrophomonas oahuensis, isolated from Anthurium (Araceae family) in Hawaii.</title>
        <authorList>
            <person name="Chunag S.C."/>
            <person name="Dobhal S."/>
            <person name="Alvarez A."/>
            <person name="Arif M."/>
        </authorList>
    </citation>
    <scope>NUCLEOTIDE SEQUENCE [LARGE SCALE GENOMIC DNA]</scope>
    <source>
        <strain evidence="1 2">A5588</strain>
    </source>
</reference>
<dbReference type="InterPro" id="IPR001054">
    <property type="entry name" value="A/G_cyclase"/>
</dbReference>
<name>A0ABY9YEF6_9GAMM</name>
<dbReference type="Pfam" id="PF14559">
    <property type="entry name" value="TPR_19"/>
    <property type="match status" value="1"/>
</dbReference>
<dbReference type="EMBL" id="CP115543">
    <property type="protein sequence ID" value="WNH49006.1"/>
    <property type="molecule type" value="Genomic_DNA"/>
</dbReference>
<protein>
    <submittedName>
        <fullName evidence="1">Peptide modification system cyclase</fullName>
    </submittedName>
</protein>
<dbReference type="Proteomes" id="UP001305421">
    <property type="component" value="Chromosome"/>
</dbReference>
<proteinExistence type="predicted"/>
<dbReference type="InterPro" id="IPR019734">
    <property type="entry name" value="TPR_rpt"/>
</dbReference>
<dbReference type="NCBIfam" id="TIGR04510">
    <property type="entry name" value="mod_pep_cyc"/>
    <property type="match status" value="1"/>
</dbReference>
<accession>A0ABY9YEF6</accession>
<dbReference type="SUPFAM" id="SSF48452">
    <property type="entry name" value="TPR-like"/>
    <property type="match status" value="1"/>
</dbReference>
<dbReference type="Gene3D" id="1.25.40.10">
    <property type="entry name" value="Tetratricopeptide repeat domain"/>
    <property type="match status" value="1"/>
</dbReference>
<dbReference type="InterPro" id="IPR030966">
    <property type="entry name" value="Mod_pep_cyc"/>
</dbReference>
<dbReference type="InterPro" id="IPR029787">
    <property type="entry name" value="Nucleotide_cyclase"/>
</dbReference>
<evidence type="ECO:0000313" key="2">
    <source>
        <dbReference type="Proteomes" id="UP001305421"/>
    </source>
</evidence>
<dbReference type="InterPro" id="IPR011990">
    <property type="entry name" value="TPR-like_helical_dom_sf"/>
</dbReference>
<dbReference type="SUPFAM" id="SSF55073">
    <property type="entry name" value="Nucleotide cyclase"/>
    <property type="match status" value="1"/>
</dbReference>
<keyword evidence="2" id="KW-1185">Reference proteome</keyword>
<dbReference type="SMART" id="SM00028">
    <property type="entry name" value="TPR"/>
    <property type="match status" value="3"/>
</dbReference>
<dbReference type="Gene3D" id="3.30.70.1230">
    <property type="entry name" value="Nucleotide cyclase"/>
    <property type="match status" value="1"/>
</dbReference>
<gene>
    <name evidence="1" type="ORF">PDM28_01330</name>
</gene>
<evidence type="ECO:0000313" key="1">
    <source>
        <dbReference type="EMBL" id="WNH49006.1"/>
    </source>
</evidence>
<organism evidence="1 2">
    <name type="scientific">Stenotrophomonas aracearum</name>
    <dbReference type="NCBI Taxonomy" id="3003272"/>
    <lineage>
        <taxon>Bacteria</taxon>
        <taxon>Pseudomonadati</taxon>
        <taxon>Pseudomonadota</taxon>
        <taxon>Gammaproteobacteria</taxon>
        <taxon>Lysobacterales</taxon>
        <taxon>Lysobacteraceae</taxon>
        <taxon>Stenotrophomonas</taxon>
    </lineage>
</organism>
<dbReference type="CDD" id="cd07302">
    <property type="entry name" value="CHD"/>
    <property type="match status" value="1"/>
</dbReference>
<sequence length="826" mass="90978">MNGDNGPSNQLPLLRALLFTDLCDSLVLVERIGDSAAADLFQQHDRLVLALQQQWNGQQIDRSDGLFLLFDRAIDGLGFALDYQRELHELGKRRNIPLRARAGLHVGEVLIWENSPEAVQAGAKPVEVEGLAKPMAARLVGLARPGQILLSAVAESLTRRASSELGGRAETLQWRSHGPWLFKGIPTAQEVFEVGEPGFAPLRMPKAHPKAQRKLPLWRRPVALAAEVALLAVLGIGGWMLLRPEPAIAFAERDWVVLADVDNASGDKLFDDSLQRALLLGLEQSRYVNVLSSSRVKESLELLRVPAEHALDRELAGDVASREGARMVLAPSIRRSNGRYVVAVDLMDPFTRGVVRTYQADAGSPGDVVAAVDDVVGRLRAGLGETVASVQQSVPLPQATTNNLQALKSFALAENAMGRYRFTEAAKLYEAALDADPDFAMAHMGLAKLLVRVDQRAEALPHLQRALALNDRLPHRERLYLKAWSSELRPDGWPLEDWRVLAEVYPDFFAGQANTAGYLLLDNRFAEAERYARAASGPKAPLRAGTLGYLGWIQLGTNRYDDALRSFQLSEQVIGRSVSDTRVDVLIAQRRYKEAQALLAQLPKARDELQAIMYQRVRVLLAADQDDCTGMTAALASEKAPSESVDFRTHVLLMHAVVDTVCERPNPAALAAVSDQLLPLLQDTANPNLSDRLLRMLSLAYLAQRQGDFARADALLREQGALLAAQKSPLIAKWHAVVLAMQLLGRDQPAQADALLRPILDGTEPVQARVVLREAQRRLGNAEEFQKQNEWLFNHRGQAFAELAPMQLMQPLSVRDTLADASLRPQ</sequence>
<dbReference type="RefSeq" id="WP_311183502.1">
    <property type="nucleotide sequence ID" value="NZ_CP115543.1"/>
</dbReference>